<keyword evidence="3" id="KW-1185">Reference proteome</keyword>
<keyword evidence="2" id="KW-0378">Hydrolase</keyword>
<dbReference type="RefSeq" id="WP_076422145.1">
    <property type="nucleotide sequence ID" value="NZ_FTNM01000003.1"/>
</dbReference>
<dbReference type="AlphaFoldDB" id="A0A1N6Y1K5"/>
<protein>
    <submittedName>
        <fullName evidence="2">Carboxypeptidase regulatory-like domain-containing protein</fullName>
    </submittedName>
</protein>
<name>A0A1N6Y1K5_9BACT</name>
<dbReference type="OrthoDB" id="603275at2"/>
<accession>A0A1N6Y1K5</accession>
<keyword evidence="2" id="KW-0645">Protease</keyword>
<dbReference type="Proteomes" id="UP000185924">
    <property type="component" value="Unassembled WGS sequence"/>
</dbReference>
<evidence type="ECO:0000313" key="3">
    <source>
        <dbReference type="Proteomes" id="UP000185924"/>
    </source>
</evidence>
<dbReference type="Pfam" id="PF13620">
    <property type="entry name" value="CarboxypepD_reg"/>
    <property type="match status" value="1"/>
</dbReference>
<dbReference type="GO" id="GO:0004180">
    <property type="term" value="F:carboxypeptidase activity"/>
    <property type="evidence" value="ECO:0007669"/>
    <property type="project" value="UniProtKB-KW"/>
</dbReference>
<dbReference type="SUPFAM" id="SSF56935">
    <property type="entry name" value="Porins"/>
    <property type="match status" value="1"/>
</dbReference>
<dbReference type="EMBL" id="FTNM01000003">
    <property type="protein sequence ID" value="SIR08359.1"/>
    <property type="molecule type" value="Genomic_DNA"/>
</dbReference>
<keyword evidence="1" id="KW-0732">Signal</keyword>
<organism evidence="2 3">
    <name type="scientific">Pontibacter lucknowensis</name>
    <dbReference type="NCBI Taxonomy" id="1077936"/>
    <lineage>
        <taxon>Bacteria</taxon>
        <taxon>Pseudomonadati</taxon>
        <taxon>Bacteroidota</taxon>
        <taxon>Cytophagia</taxon>
        <taxon>Cytophagales</taxon>
        <taxon>Hymenobacteraceae</taxon>
        <taxon>Pontibacter</taxon>
    </lineage>
</organism>
<gene>
    <name evidence="2" type="ORF">SAMN05421545_2199</name>
</gene>
<proteinExistence type="predicted"/>
<reference evidence="3" key="1">
    <citation type="submission" date="2017-01" db="EMBL/GenBank/DDBJ databases">
        <authorList>
            <person name="Varghese N."/>
            <person name="Submissions S."/>
        </authorList>
    </citation>
    <scope>NUCLEOTIDE SEQUENCE [LARGE SCALE GENOMIC DNA]</scope>
    <source>
        <strain evidence="3">DM9</strain>
    </source>
</reference>
<dbReference type="SUPFAM" id="SSF49464">
    <property type="entry name" value="Carboxypeptidase regulatory domain-like"/>
    <property type="match status" value="1"/>
</dbReference>
<dbReference type="InterPro" id="IPR008969">
    <property type="entry name" value="CarboxyPept-like_regulatory"/>
</dbReference>
<sequence length="872" mass="98544">MRRLLCCLLLLLPAFALRAQDFRLQGKVRDGQGAPLEYASVVLTSSRDRVQAYSLTGQDGSYALRFTASPGDSLLLTVRLLGYGIFRQYLQPTPQVPDIWVDALLLARVDSLQEIVVEAKRPVTVSQDTLTYNLDFYTDSHEQTVEDVLKKLPGLEVTPDGTIKYGNREILKILIDGDDLAGNQYKVLSKNLDSGLLENIQVLRNYDENPLRKKFGEGDDVVLNLTIKEDKKNILFGKASLGLGSRERYQFQTNLGLLRKRLKILQLGKVNNNGTLAIPPAGVPTAALQDLWARNQQKEAQVRPITGSNAGPPAYLKPEEALRNQSESASLTASHKWGERLRLRSLATYSKDRLLFEQQTLNRFFTGEGPVAYSEQVRTRERSPNLYANTALTYYDQRNWYATFESSFRSGVPAWQQVLLLNGLPVAVSSRDRQQQWSNHLQLTYQASEAFLWESYAYLTAAQGRQHFQVSREGTGKVLGTDAVQNAFQRLGYAGLNTRLRFKSGRRALQVMLGVEDEQDRLQAGINEQAGAGADSLQARRHVRFLNVNQQLQLTWTLQGGQNFRLEAGTTQKLAAIPELNHYYLAKGSAAYAFPVKRAGKFALSYTFNQQLSDLSPFYAGYILESYRTLYGGATAPLRVSSHAVGLTHNYQRPESGFLFFNLLSFVQYDKGYISRSFIGEDFTVHNRAGGKGGELLLFQSQLTRYLSPLQTSFKLESGLSYLLNYLALNTPQLQKSRNFGASAKLSGTTYFDIPVNFRFSAEYRHNRGIFEGNVSQVEDLLLSKLITYKPYEQVLVSAGFNHYLLASHPHSFLSATLDYQPKRSRWEFQLSGQNLLDVRAFSTKRVSDYHLYEQRLDIIRRYGMLTGHYRF</sequence>
<feature type="chain" id="PRO_5012771729" evidence="1">
    <location>
        <begin position="20"/>
        <end position="872"/>
    </location>
</feature>
<feature type="signal peptide" evidence="1">
    <location>
        <begin position="1"/>
        <end position="19"/>
    </location>
</feature>
<evidence type="ECO:0000256" key="1">
    <source>
        <dbReference type="SAM" id="SignalP"/>
    </source>
</evidence>
<evidence type="ECO:0000313" key="2">
    <source>
        <dbReference type="EMBL" id="SIR08359.1"/>
    </source>
</evidence>
<keyword evidence="2" id="KW-0121">Carboxypeptidase</keyword>
<dbReference type="STRING" id="1077936.SAMN05421545_2199"/>